<evidence type="ECO:0000313" key="1">
    <source>
        <dbReference type="EMBL" id="KAJ5224040.1"/>
    </source>
</evidence>
<organism evidence="1 2">
    <name type="scientific">Penicillium chermesinum</name>
    <dbReference type="NCBI Taxonomy" id="63820"/>
    <lineage>
        <taxon>Eukaryota</taxon>
        <taxon>Fungi</taxon>
        <taxon>Dikarya</taxon>
        <taxon>Ascomycota</taxon>
        <taxon>Pezizomycotina</taxon>
        <taxon>Eurotiomycetes</taxon>
        <taxon>Eurotiomycetidae</taxon>
        <taxon>Eurotiales</taxon>
        <taxon>Aspergillaceae</taxon>
        <taxon>Penicillium</taxon>
    </lineage>
</organism>
<proteinExistence type="predicted"/>
<dbReference type="RefSeq" id="XP_058328223.1">
    <property type="nucleotide sequence ID" value="XM_058477878.1"/>
</dbReference>
<reference evidence="1" key="2">
    <citation type="journal article" date="2023" name="IMA Fungus">
        <title>Comparative genomic study of the Penicillium genus elucidates a diverse pangenome and 15 lateral gene transfer events.</title>
        <authorList>
            <person name="Petersen C."/>
            <person name="Sorensen T."/>
            <person name="Nielsen M.R."/>
            <person name="Sondergaard T.E."/>
            <person name="Sorensen J.L."/>
            <person name="Fitzpatrick D.A."/>
            <person name="Frisvad J.C."/>
            <person name="Nielsen K.L."/>
        </authorList>
    </citation>
    <scope>NUCLEOTIDE SEQUENCE</scope>
    <source>
        <strain evidence="1">IBT 19713</strain>
    </source>
</reference>
<dbReference type="GeneID" id="83205181"/>
<dbReference type="Proteomes" id="UP001150941">
    <property type="component" value="Unassembled WGS sequence"/>
</dbReference>
<sequence>MKIVVQVIKSGIALLSQDKSTFAPVQRYHFTDINCIHIYVEIQLLPVELCNKINTNAKDSDKLSLTLVVMNHLSNMPMNVPLAITPQ</sequence>
<protein>
    <submittedName>
        <fullName evidence="1">Uncharacterized protein</fullName>
    </submittedName>
</protein>
<accession>A0A9W9NQ27</accession>
<name>A0A9W9NQ27_9EURO</name>
<dbReference type="EMBL" id="JAPQKS010000006">
    <property type="protein sequence ID" value="KAJ5224040.1"/>
    <property type="molecule type" value="Genomic_DNA"/>
</dbReference>
<gene>
    <name evidence="1" type="ORF">N7468_008582</name>
</gene>
<comment type="caution">
    <text evidence="1">The sequence shown here is derived from an EMBL/GenBank/DDBJ whole genome shotgun (WGS) entry which is preliminary data.</text>
</comment>
<reference evidence="1" key="1">
    <citation type="submission" date="2022-11" db="EMBL/GenBank/DDBJ databases">
        <authorList>
            <person name="Petersen C."/>
        </authorList>
    </citation>
    <scope>NUCLEOTIDE SEQUENCE</scope>
    <source>
        <strain evidence="1">IBT 19713</strain>
    </source>
</reference>
<evidence type="ECO:0000313" key="2">
    <source>
        <dbReference type="Proteomes" id="UP001150941"/>
    </source>
</evidence>
<dbReference type="AlphaFoldDB" id="A0A9W9NQ27"/>
<keyword evidence="2" id="KW-1185">Reference proteome</keyword>